<dbReference type="Proteomes" id="UP000187209">
    <property type="component" value="Unassembled WGS sequence"/>
</dbReference>
<evidence type="ECO:0000313" key="2">
    <source>
        <dbReference type="Proteomes" id="UP000187209"/>
    </source>
</evidence>
<gene>
    <name evidence="1" type="ORF">SteCoe_20310</name>
</gene>
<dbReference type="AlphaFoldDB" id="A0A1R2BS95"/>
<organism evidence="1 2">
    <name type="scientific">Stentor coeruleus</name>
    <dbReference type="NCBI Taxonomy" id="5963"/>
    <lineage>
        <taxon>Eukaryota</taxon>
        <taxon>Sar</taxon>
        <taxon>Alveolata</taxon>
        <taxon>Ciliophora</taxon>
        <taxon>Postciliodesmatophora</taxon>
        <taxon>Heterotrichea</taxon>
        <taxon>Heterotrichida</taxon>
        <taxon>Stentoridae</taxon>
        <taxon>Stentor</taxon>
    </lineage>
</organism>
<name>A0A1R2BS95_9CILI</name>
<evidence type="ECO:0000313" key="1">
    <source>
        <dbReference type="EMBL" id="OMJ79634.1"/>
    </source>
</evidence>
<sequence>MIHPQSKGLKIKCSEKALKEFLKNHGKSKKSSSLSGITIETLTKCLRSSASSISNRSPSIKSKKKISLIKTQSFSTRSSSNPLEESNNKLNYTLPQRDIIEPIFPKTSDKQVFIEHILDIFENPEQATDYFFLDRGLTLFFDDFNESISCLGLSAVYIKIKDIFKSLAKSKLCITRQEFYYELFDTQCKEIDETMKVVNDFRAKLVKTFGNHVKAFEEISGGRNCITCLMIESIAKKLGVKVENAQILRIFKGSLPGFKIHFKEFKEFWTGKESVCMVKSCEEGAENEEVYCKKHIKCLVIRGERIYSKLQMIMKREQLVAFSQEILKEDKKRPRFISSLELKKKDIQALKEFFKVKGISKPRMTTSVKNRVITLSKSPDRKPTKKK</sequence>
<protein>
    <submittedName>
        <fullName evidence="1">Uncharacterized protein</fullName>
    </submittedName>
</protein>
<proteinExistence type="predicted"/>
<keyword evidence="2" id="KW-1185">Reference proteome</keyword>
<comment type="caution">
    <text evidence="1">The sequence shown here is derived from an EMBL/GenBank/DDBJ whole genome shotgun (WGS) entry which is preliminary data.</text>
</comment>
<dbReference type="EMBL" id="MPUH01000461">
    <property type="protein sequence ID" value="OMJ79634.1"/>
    <property type="molecule type" value="Genomic_DNA"/>
</dbReference>
<accession>A0A1R2BS95</accession>
<reference evidence="1 2" key="1">
    <citation type="submission" date="2016-11" db="EMBL/GenBank/DDBJ databases">
        <title>The macronuclear genome of Stentor coeruleus: a giant cell with tiny introns.</title>
        <authorList>
            <person name="Slabodnick M."/>
            <person name="Ruby J.G."/>
            <person name="Reiff S.B."/>
            <person name="Swart E.C."/>
            <person name="Gosai S."/>
            <person name="Prabakaran S."/>
            <person name="Witkowska E."/>
            <person name="Larue G.E."/>
            <person name="Fisher S."/>
            <person name="Freeman R.M."/>
            <person name="Gunawardena J."/>
            <person name="Chu W."/>
            <person name="Stover N.A."/>
            <person name="Gregory B.D."/>
            <person name="Nowacki M."/>
            <person name="Derisi J."/>
            <person name="Roy S.W."/>
            <person name="Marshall W.F."/>
            <person name="Sood P."/>
        </authorList>
    </citation>
    <scope>NUCLEOTIDE SEQUENCE [LARGE SCALE GENOMIC DNA]</scope>
    <source>
        <strain evidence="1">WM001</strain>
    </source>
</reference>